<keyword evidence="2" id="KW-1185">Reference proteome</keyword>
<name>K0SG79_THAOC</name>
<dbReference type="EMBL" id="AGNL01021894">
    <property type="protein sequence ID" value="EJK59966.1"/>
    <property type="molecule type" value="Genomic_DNA"/>
</dbReference>
<organism evidence="1 2">
    <name type="scientific">Thalassiosira oceanica</name>
    <name type="common">Marine diatom</name>
    <dbReference type="NCBI Taxonomy" id="159749"/>
    <lineage>
        <taxon>Eukaryota</taxon>
        <taxon>Sar</taxon>
        <taxon>Stramenopiles</taxon>
        <taxon>Ochrophyta</taxon>
        <taxon>Bacillariophyta</taxon>
        <taxon>Coscinodiscophyceae</taxon>
        <taxon>Thalassiosirophycidae</taxon>
        <taxon>Thalassiosirales</taxon>
        <taxon>Thalassiosiraceae</taxon>
        <taxon>Thalassiosira</taxon>
    </lineage>
</organism>
<accession>K0SG79</accession>
<evidence type="ECO:0000313" key="1">
    <source>
        <dbReference type="EMBL" id="EJK59966.1"/>
    </source>
</evidence>
<dbReference type="Proteomes" id="UP000266841">
    <property type="component" value="Unassembled WGS sequence"/>
</dbReference>
<evidence type="ECO:0000313" key="2">
    <source>
        <dbReference type="Proteomes" id="UP000266841"/>
    </source>
</evidence>
<comment type="caution">
    <text evidence="1">The sequence shown here is derived from an EMBL/GenBank/DDBJ whole genome shotgun (WGS) entry which is preliminary data.</text>
</comment>
<protein>
    <submittedName>
        <fullName evidence="1">Uncharacterized protein</fullName>
    </submittedName>
</protein>
<reference evidence="1 2" key="1">
    <citation type="journal article" date="2012" name="Genome Biol.">
        <title>Genome and low-iron response of an oceanic diatom adapted to chronic iron limitation.</title>
        <authorList>
            <person name="Lommer M."/>
            <person name="Specht M."/>
            <person name="Roy A.S."/>
            <person name="Kraemer L."/>
            <person name="Andreson R."/>
            <person name="Gutowska M.A."/>
            <person name="Wolf J."/>
            <person name="Bergner S.V."/>
            <person name="Schilhabel M.B."/>
            <person name="Klostermeier U.C."/>
            <person name="Beiko R.G."/>
            <person name="Rosenstiel P."/>
            <person name="Hippler M."/>
            <person name="Laroche J."/>
        </authorList>
    </citation>
    <scope>NUCLEOTIDE SEQUENCE [LARGE SCALE GENOMIC DNA]</scope>
    <source>
        <strain evidence="1 2">CCMP1005</strain>
    </source>
</reference>
<feature type="non-terminal residue" evidence="1">
    <location>
        <position position="69"/>
    </location>
</feature>
<dbReference type="AlphaFoldDB" id="K0SG79"/>
<proteinExistence type="predicted"/>
<gene>
    <name evidence="1" type="ORF">THAOC_19752</name>
</gene>
<sequence length="69" mass="7474">MPNAETSPCSEVKVVRVKRLSQLSSETKCSSSPVRVQTENTVQNQYNKVTKFCVSVCLSVCLSACGGFV</sequence>